<organism evidence="2 3">
    <name type="scientific">Citrus x changshan-huyou</name>
    <dbReference type="NCBI Taxonomy" id="2935761"/>
    <lineage>
        <taxon>Eukaryota</taxon>
        <taxon>Viridiplantae</taxon>
        <taxon>Streptophyta</taxon>
        <taxon>Embryophyta</taxon>
        <taxon>Tracheophyta</taxon>
        <taxon>Spermatophyta</taxon>
        <taxon>Magnoliopsida</taxon>
        <taxon>eudicotyledons</taxon>
        <taxon>Gunneridae</taxon>
        <taxon>Pentapetalae</taxon>
        <taxon>rosids</taxon>
        <taxon>malvids</taxon>
        <taxon>Sapindales</taxon>
        <taxon>Rutaceae</taxon>
        <taxon>Aurantioideae</taxon>
        <taxon>Citrus</taxon>
    </lineage>
</organism>
<reference evidence="2 3" key="1">
    <citation type="submission" date="2024-05" db="EMBL/GenBank/DDBJ databases">
        <title>Haplotype-resolved chromosome-level genome assembly of Huyou (Citrus changshanensis).</title>
        <authorList>
            <person name="Miao C."/>
            <person name="Chen W."/>
            <person name="Wu Y."/>
            <person name="Wang L."/>
            <person name="Zhao S."/>
            <person name="Grierson D."/>
            <person name="Xu C."/>
            <person name="Chen K."/>
        </authorList>
    </citation>
    <scope>NUCLEOTIDE SEQUENCE [LARGE SCALE GENOMIC DNA]</scope>
    <source>
        <strain evidence="2">01-14</strain>
        <tissue evidence="2">Leaf</tissue>
    </source>
</reference>
<feature type="transmembrane region" description="Helical" evidence="1">
    <location>
        <begin position="40"/>
        <end position="59"/>
    </location>
</feature>
<gene>
    <name evidence="2" type="ORF">WN944_010332</name>
</gene>
<keyword evidence="1" id="KW-0472">Membrane</keyword>
<comment type="caution">
    <text evidence="2">The sequence shown here is derived from an EMBL/GenBank/DDBJ whole genome shotgun (WGS) entry which is preliminary data.</text>
</comment>
<keyword evidence="1" id="KW-1133">Transmembrane helix</keyword>
<evidence type="ECO:0000313" key="2">
    <source>
        <dbReference type="EMBL" id="KAK9221901.1"/>
    </source>
</evidence>
<dbReference type="EMBL" id="JBCGBO010000002">
    <property type="protein sequence ID" value="KAK9221901.1"/>
    <property type="molecule type" value="Genomic_DNA"/>
</dbReference>
<proteinExistence type="predicted"/>
<evidence type="ECO:0000313" key="3">
    <source>
        <dbReference type="Proteomes" id="UP001428341"/>
    </source>
</evidence>
<evidence type="ECO:0000256" key="1">
    <source>
        <dbReference type="SAM" id="Phobius"/>
    </source>
</evidence>
<dbReference type="Pfam" id="PF11820">
    <property type="entry name" value="DUF3339"/>
    <property type="match status" value="1"/>
</dbReference>
<dbReference type="PANTHER" id="PTHR33128">
    <property type="entry name" value="OS05G0103400 PROTEIN"/>
    <property type="match status" value="1"/>
</dbReference>
<keyword evidence="3" id="KW-1185">Reference proteome</keyword>
<name>A0AAP0MTX2_9ROSI</name>
<dbReference type="AlphaFoldDB" id="A0AAP0MTX2"/>
<sequence length="100" mass="11038">MNDWAAPLIAAALFAFLSPGLVVQMPAKNRAVDFLNMKTSIAAIFVHTVLYASLLAVTLSNGKIISLFNLGCLEVEMKGERGHYKEEMFFAFALGRRDKD</sequence>
<accession>A0AAP0MTX2</accession>
<dbReference type="InterPro" id="IPR021775">
    <property type="entry name" value="DUF3339"/>
</dbReference>
<dbReference type="PANTHER" id="PTHR33128:SF54">
    <property type="entry name" value="OS01G0849500 PROTEIN"/>
    <property type="match status" value="1"/>
</dbReference>
<protein>
    <submittedName>
        <fullName evidence="2">Uncharacterized protein</fullName>
    </submittedName>
</protein>
<dbReference type="Proteomes" id="UP001428341">
    <property type="component" value="Unassembled WGS sequence"/>
</dbReference>
<keyword evidence="1" id="KW-0812">Transmembrane</keyword>